<protein>
    <submittedName>
        <fullName evidence="2">Uncharacterized protein</fullName>
    </submittedName>
</protein>
<organism evidence="2 3">
    <name type="scientific">Fusarium coffeatum</name>
    <dbReference type="NCBI Taxonomy" id="231269"/>
    <lineage>
        <taxon>Eukaryota</taxon>
        <taxon>Fungi</taxon>
        <taxon>Dikarya</taxon>
        <taxon>Ascomycota</taxon>
        <taxon>Pezizomycotina</taxon>
        <taxon>Sordariomycetes</taxon>
        <taxon>Hypocreomycetidae</taxon>
        <taxon>Hypocreales</taxon>
        <taxon>Nectriaceae</taxon>
        <taxon>Fusarium</taxon>
        <taxon>Fusarium incarnatum-equiseti species complex</taxon>
    </lineage>
</organism>
<dbReference type="EMBL" id="QKXC01000415">
    <property type="protein sequence ID" value="RBR04556.1"/>
    <property type="molecule type" value="Genomic_DNA"/>
</dbReference>
<feature type="region of interest" description="Disordered" evidence="1">
    <location>
        <begin position="72"/>
        <end position="148"/>
    </location>
</feature>
<comment type="caution">
    <text evidence="2">The sequence shown here is derived from an EMBL/GenBank/DDBJ whole genome shotgun (WGS) entry which is preliminary data.</text>
</comment>
<dbReference type="AlphaFoldDB" id="A0A366QKA4"/>
<evidence type="ECO:0000313" key="3">
    <source>
        <dbReference type="Proteomes" id="UP000253153"/>
    </source>
</evidence>
<sequence length="148" mass="16272">MSNIEDLGRDTWTSVMDILALFQELGSPAGKEAVGVFMEKYSNLLAEVDREVGALNTKLAQIPILEAALKEANNRKDDRNSASAEEHANIEDLQKEVQDLETALSDQARDMAEMTAASKEMLAASQEDIDEKTSRVATPSKEVEKSEE</sequence>
<dbReference type="Proteomes" id="UP000253153">
    <property type="component" value="Unassembled WGS sequence"/>
</dbReference>
<dbReference type="GeneID" id="42000957"/>
<accession>A0A366QKA4</accession>
<gene>
    <name evidence="2" type="ORF">FIESC28_11539</name>
</gene>
<evidence type="ECO:0000313" key="2">
    <source>
        <dbReference type="EMBL" id="RBR04556.1"/>
    </source>
</evidence>
<dbReference type="RefSeq" id="XP_031010278.1">
    <property type="nucleotide sequence ID" value="XM_031165661.1"/>
</dbReference>
<keyword evidence="3" id="KW-1185">Reference proteome</keyword>
<evidence type="ECO:0000256" key="1">
    <source>
        <dbReference type="SAM" id="MobiDB-lite"/>
    </source>
</evidence>
<feature type="compositionally biased region" description="Basic and acidic residues" evidence="1">
    <location>
        <begin position="72"/>
        <end position="98"/>
    </location>
</feature>
<name>A0A366QKA4_9HYPO</name>
<reference evidence="2 3" key="1">
    <citation type="submission" date="2018-06" db="EMBL/GenBank/DDBJ databases">
        <title>Fusarium incarnatum-equiseti species complex species 28.</title>
        <authorList>
            <person name="Gardiner D.M."/>
        </authorList>
    </citation>
    <scope>NUCLEOTIDE SEQUENCE [LARGE SCALE GENOMIC DNA]</scope>
    <source>
        <strain evidence="2 3">FIESC_28</strain>
    </source>
</reference>
<proteinExistence type="predicted"/>
<dbReference type="OrthoDB" id="5103040at2759"/>